<proteinExistence type="predicted"/>
<dbReference type="AlphaFoldDB" id="A0A8J3FWC7"/>
<reference evidence="1" key="1">
    <citation type="journal article" date="2014" name="Int. J. Syst. Evol. Microbiol.">
        <title>Complete genome sequence of Corynebacterium casei LMG S-19264T (=DSM 44701T), isolated from a smear-ripened cheese.</title>
        <authorList>
            <consortium name="US DOE Joint Genome Institute (JGI-PGF)"/>
            <person name="Walter F."/>
            <person name="Albersmeier A."/>
            <person name="Kalinowski J."/>
            <person name="Ruckert C."/>
        </authorList>
    </citation>
    <scope>NUCLEOTIDE SEQUENCE</scope>
    <source>
        <strain evidence="1">CGMCC 4.5737</strain>
    </source>
</reference>
<dbReference type="RefSeq" id="WP_189061177.1">
    <property type="nucleotide sequence ID" value="NZ_BMMK01000035.1"/>
</dbReference>
<dbReference type="Proteomes" id="UP000637578">
    <property type="component" value="Unassembled WGS sequence"/>
</dbReference>
<accession>A0A8J3FWC7</accession>
<sequence>MTDHIRTLRMTCATPEDAQAFAQWLHDEEIDVTGVDSHDVLIPWGGHPMFPFDIAEAAVREGLAHDRDVCRSVELALSGACPADKEAGRG</sequence>
<name>A0A8J3FWC7_9PSEU</name>
<dbReference type="EMBL" id="BMMK01000035">
    <property type="protein sequence ID" value="GGM76011.1"/>
    <property type="molecule type" value="Genomic_DNA"/>
</dbReference>
<protein>
    <submittedName>
        <fullName evidence="1">Uncharacterized protein</fullName>
    </submittedName>
</protein>
<organism evidence="1 2">
    <name type="scientific">Longimycelium tulufanense</name>
    <dbReference type="NCBI Taxonomy" id="907463"/>
    <lineage>
        <taxon>Bacteria</taxon>
        <taxon>Bacillati</taxon>
        <taxon>Actinomycetota</taxon>
        <taxon>Actinomycetes</taxon>
        <taxon>Pseudonocardiales</taxon>
        <taxon>Pseudonocardiaceae</taxon>
        <taxon>Longimycelium</taxon>
    </lineage>
</organism>
<keyword evidence="2" id="KW-1185">Reference proteome</keyword>
<comment type="caution">
    <text evidence="1">The sequence shown here is derived from an EMBL/GenBank/DDBJ whole genome shotgun (WGS) entry which is preliminary data.</text>
</comment>
<gene>
    <name evidence="1" type="ORF">GCM10012275_53390</name>
</gene>
<evidence type="ECO:0000313" key="1">
    <source>
        <dbReference type="EMBL" id="GGM76011.1"/>
    </source>
</evidence>
<reference evidence="1" key="2">
    <citation type="submission" date="2020-09" db="EMBL/GenBank/DDBJ databases">
        <authorList>
            <person name="Sun Q."/>
            <person name="Zhou Y."/>
        </authorList>
    </citation>
    <scope>NUCLEOTIDE SEQUENCE</scope>
    <source>
        <strain evidence="1">CGMCC 4.5737</strain>
    </source>
</reference>
<evidence type="ECO:0000313" key="2">
    <source>
        <dbReference type="Proteomes" id="UP000637578"/>
    </source>
</evidence>